<keyword evidence="5" id="KW-1185">Reference proteome</keyword>
<dbReference type="AlphaFoldDB" id="B3SBC5"/>
<evidence type="ECO:0000256" key="1">
    <source>
        <dbReference type="ARBA" id="ARBA00023157"/>
    </source>
</evidence>
<dbReference type="SUPFAM" id="SSF56487">
    <property type="entry name" value="SRCR-like"/>
    <property type="match status" value="1"/>
</dbReference>
<dbReference type="Pfam" id="PF00530">
    <property type="entry name" value="SRCR"/>
    <property type="match status" value="1"/>
</dbReference>
<dbReference type="OrthoDB" id="536948at2759"/>
<feature type="non-terminal residue" evidence="4">
    <location>
        <position position="1"/>
    </location>
</feature>
<dbReference type="FunFam" id="3.10.250.10:FF:000009">
    <property type="entry name" value="WC1"/>
    <property type="match status" value="1"/>
</dbReference>
<gene>
    <name evidence="4" type="ORF">TRIADDRAFT_32687</name>
</gene>
<dbReference type="InterPro" id="IPR036772">
    <property type="entry name" value="SRCR-like_dom_sf"/>
</dbReference>
<accession>B3SBC5</accession>
<name>B3SBC5_TRIAD</name>
<reference evidence="4 5" key="1">
    <citation type="journal article" date="2008" name="Nature">
        <title>The Trichoplax genome and the nature of placozoans.</title>
        <authorList>
            <person name="Srivastava M."/>
            <person name="Begovic E."/>
            <person name="Chapman J."/>
            <person name="Putnam N.H."/>
            <person name="Hellsten U."/>
            <person name="Kawashima T."/>
            <person name="Kuo A."/>
            <person name="Mitros T."/>
            <person name="Salamov A."/>
            <person name="Carpenter M.L."/>
            <person name="Signorovitch A.Y."/>
            <person name="Moreno M.A."/>
            <person name="Kamm K."/>
            <person name="Grimwood J."/>
            <person name="Schmutz J."/>
            <person name="Shapiro H."/>
            <person name="Grigoriev I.V."/>
            <person name="Buss L.W."/>
            <person name="Schierwater B."/>
            <person name="Dellaporta S.L."/>
            <person name="Rokhsar D.S."/>
        </authorList>
    </citation>
    <scope>NUCLEOTIDE SEQUENCE [LARGE SCALE GENOMIC DNA]</scope>
    <source>
        <strain evidence="4 5">Grell-BS-1999</strain>
    </source>
</reference>
<evidence type="ECO:0000256" key="2">
    <source>
        <dbReference type="PROSITE-ProRule" id="PRU00196"/>
    </source>
</evidence>
<dbReference type="GeneID" id="6758735"/>
<dbReference type="PANTHER" id="PTHR48071">
    <property type="entry name" value="SRCR DOMAIN-CONTAINING PROTEIN"/>
    <property type="match status" value="1"/>
</dbReference>
<feature type="disulfide bond" evidence="2">
    <location>
        <begin position="27"/>
        <end position="91"/>
    </location>
</feature>
<sequence length="108" mass="12184">SLRLVGGRTPYEGRIEIYYKGTWGTICGKGFGQNEADVVCRQLGYEKADFCCSDYSIGQGIIWLYWIACPTGRESHILECNHSNWGHNFYCTCPHTEDIGVTCIGNMF</sequence>
<dbReference type="OMA" id="CPHTEDI"/>
<dbReference type="Gene3D" id="3.10.250.10">
    <property type="entry name" value="SRCR-like domain"/>
    <property type="match status" value="1"/>
</dbReference>
<evidence type="ECO:0000313" key="5">
    <source>
        <dbReference type="Proteomes" id="UP000009022"/>
    </source>
</evidence>
<dbReference type="PhylomeDB" id="B3SBC5"/>
<dbReference type="PANTHER" id="PTHR48071:SF18">
    <property type="entry name" value="DELETED IN MALIGNANT BRAIN TUMORS 1 PROTEIN-RELATED"/>
    <property type="match status" value="1"/>
</dbReference>
<dbReference type="PROSITE" id="PS50287">
    <property type="entry name" value="SRCR_2"/>
    <property type="match status" value="1"/>
</dbReference>
<dbReference type="Proteomes" id="UP000009022">
    <property type="component" value="Unassembled WGS sequence"/>
</dbReference>
<dbReference type="HOGENOM" id="CLU_002555_6_1_1"/>
<dbReference type="PROSITE" id="PS00420">
    <property type="entry name" value="SRCR_1"/>
    <property type="match status" value="1"/>
</dbReference>
<evidence type="ECO:0000313" key="4">
    <source>
        <dbReference type="EMBL" id="EDV19932.1"/>
    </source>
</evidence>
<dbReference type="PRINTS" id="PR00258">
    <property type="entry name" value="SPERACTRCPTR"/>
</dbReference>
<dbReference type="InParanoid" id="B3SBC5"/>
<dbReference type="CTD" id="6758735"/>
<comment type="caution">
    <text evidence="2">Lacks conserved residue(s) required for the propagation of feature annotation.</text>
</comment>
<dbReference type="SMART" id="SM00202">
    <property type="entry name" value="SR"/>
    <property type="match status" value="1"/>
</dbReference>
<dbReference type="InterPro" id="IPR001190">
    <property type="entry name" value="SRCR"/>
</dbReference>
<proteinExistence type="predicted"/>
<dbReference type="RefSeq" id="XP_002117522.1">
    <property type="nucleotide sequence ID" value="XM_002117486.1"/>
</dbReference>
<feature type="domain" description="SRCR" evidence="3">
    <location>
        <begin position="2"/>
        <end position="104"/>
    </location>
</feature>
<organism evidence="4 5">
    <name type="scientific">Trichoplax adhaerens</name>
    <name type="common">Trichoplax reptans</name>
    <dbReference type="NCBI Taxonomy" id="10228"/>
    <lineage>
        <taxon>Eukaryota</taxon>
        <taxon>Metazoa</taxon>
        <taxon>Placozoa</taxon>
        <taxon>Uniplacotomia</taxon>
        <taxon>Trichoplacea</taxon>
        <taxon>Trichoplacidae</taxon>
        <taxon>Trichoplax</taxon>
    </lineage>
</organism>
<dbReference type="GO" id="GO:0016020">
    <property type="term" value="C:membrane"/>
    <property type="evidence" value="ECO:0007669"/>
    <property type="project" value="InterPro"/>
</dbReference>
<protein>
    <recommendedName>
        <fullName evidence="3">SRCR domain-containing protein</fullName>
    </recommendedName>
</protein>
<dbReference type="KEGG" id="tad:TRIADDRAFT_32687"/>
<evidence type="ECO:0000259" key="3">
    <source>
        <dbReference type="PROSITE" id="PS50287"/>
    </source>
</evidence>
<dbReference type="EMBL" id="DS985264">
    <property type="protein sequence ID" value="EDV19932.1"/>
    <property type="molecule type" value="Genomic_DNA"/>
</dbReference>
<keyword evidence="1 2" id="KW-1015">Disulfide bond</keyword>